<dbReference type="SUPFAM" id="SSF141457">
    <property type="entry name" value="BH3618-like"/>
    <property type="match status" value="1"/>
</dbReference>
<dbReference type="AlphaFoldDB" id="A0A927W3G3"/>
<dbReference type="InterPro" id="IPR024046">
    <property type="entry name" value="Flagellar_assmbl_FliW_dom_sf"/>
</dbReference>
<dbReference type="GO" id="GO:0044780">
    <property type="term" value="P:bacterial-type flagellum assembly"/>
    <property type="evidence" value="ECO:0007669"/>
    <property type="project" value="UniProtKB-UniRule"/>
</dbReference>
<proteinExistence type="inferred from homology"/>
<dbReference type="EMBL" id="SVCM01000073">
    <property type="protein sequence ID" value="MBE6059813.1"/>
    <property type="molecule type" value="Genomic_DNA"/>
</dbReference>
<comment type="caution">
    <text evidence="6">The sequence shown here is derived from an EMBL/GenBank/DDBJ whole genome shotgun (WGS) entry which is preliminary data.</text>
</comment>
<gene>
    <name evidence="5" type="primary">fliW</name>
    <name evidence="6" type="ORF">E7215_06525</name>
</gene>
<keyword evidence="4 5" id="KW-0143">Chaperone</keyword>
<dbReference type="GO" id="GO:0006417">
    <property type="term" value="P:regulation of translation"/>
    <property type="evidence" value="ECO:0007669"/>
    <property type="project" value="UniProtKB-KW"/>
</dbReference>
<protein>
    <recommendedName>
        <fullName evidence="5">Flagellar assembly factor FliW</fullName>
    </recommendedName>
</protein>
<evidence type="ECO:0000256" key="4">
    <source>
        <dbReference type="ARBA" id="ARBA00023186"/>
    </source>
</evidence>
<keyword evidence="6" id="KW-0966">Cell projection</keyword>
<name>A0A927W3G3_9CLOT</name>
<comment type="subunit">
    <text evidence="5">Interacts with translational regulator CsrA and flagellin(s).</text>
</comment>
<dbReference type="GO" id="GO:0005737">
    <property type="term" value="C:cytoplasm"/>
    <property type="evidence" value="ECO:0007669"/>
    <property type="project" value="UniProtKB-SubCell"/>
</dbReference>
<dbReference type="HAMAP" id="MF_01185">
    <property type="entry name" value="FliW"/>
    <property type="match status" value="1"/>
</dbReference>
<keyword evidence="6" id="KW-0969">Cilium</keyword>
<dbReference type="NCBIfam" id="NF009793">
    <property type="entry name" value="PRK13285.1-1"/>
    <property type="match status" value="1"/>
</dbReference>
<sequence>MMTAEKKDKNVITFNNGLPGFESLKTFVLEEIEGSEPFKTLKSTEDENIGFVTIVPFDFKVDYEVKLTEAVINSLKIEAPEDVLILNTVTLNSDVKKITTNLKAPIIINLKNNLGYQMILDRENYSIKHPLIKE</sequence>
<keyword evidence="1 5" id="KW-0963">Cytoplasm</keyword>
<dbReference type="Proteomes" id="UP000768462">
    <property type="component" value="Unassembled WGS sequence"/>
</dbReference>
<keyword evidence="2 5" id="KW-1005">Bacterial flagellum biogenesis</keyword>
<evidence type="ECO:0000256" key="5">
    <source>
        <dbReference type="HAMAP-Rule" id="MF_01185"/>
    </source>
</evidence>
<evidence type="ECO:0000256" key="1">
    <source>
        <dbReference type="ARBA" id="ARBA00022490"/>
    </source>
</evidence>
<comment type="function">
    <text evidence="5">Acts as an anti-CsrA protein, binds CsrA and prevents it from repressing translation of its target genes, one of which is flagellin. Binds to flagellin and participates in the assembly of the flagellum.</text>
</comment>
<accession>A0A927W3G3</accession>
<comment type="subcellular location">
    <subcellularLocation>
        <location evidence="5">Cytoplasm</location>
    </subcellularLocation>
</comment>
<dbReference type="Pfam" id="PF02623">
    <property type="entry name" value="FliW"/>
    <property type="match status" value="1"/>
</dbReference>
<keyword evidence="6" id="KW-0282">Flagellum</keyword>
<dbReference type="InterPro" id="IPR003775">
    <property type="entry name" value="Flagellar_assembly_factor_FliW"/>
</dbReference>
<evidence type="ECO:0000313" key="6">
    <source>
        <dbReference type="EMBL" id="MBE6059813.1"/>
    </source>
</evidence>
<reference evidence="6" key="1">
    <citation type="submission" date="2019-04" db="EMBL/GenBank/DDBJ databases">
        <title>Evolution of Biomass-Degrading Anaerobic Consortia Revealed by Metagenomics.</title>
        <authorList>
            <person name="Peng X."/>
        </authorList>
    </citation>
    <scope>NUCLEOTIDE SEQUENCE</scope>
    <source>
        <strain evidence="6">SIG254</strain>
    </source>
</reference>
<evidence type="ECO:0000313" key="7">
    <source>
        <dbReference type="Proteomes" id="UP000768462"/>
    </source>
</evidence>
<evidence type="ECO:0000256" key="3">
    <source>
        <dbReference type="ARBA" id="ARBA00022845"/>
    </source>
</evidence>
<comment type="similarity">
    <text evidence="5">Belongs to the FliW family.</text>
</comment>
<dbReference type="Gene3D" id="2.30.290.10">
    <property type="entry name" value="BH3618-like"/>
    <property type="match status" value="1"/>
</dbReference>
<dbReference type="PANTHER" id="PTHR39190">
    <property type="entry name" value="FLAGELLAR ASSEMBLY FACTOR FLIW"/>
    <property type="match status" value="1"/>
</dbReference>
<evidence type="ECO:0000256" key="2">
    <source>
        <dbReference type="ARBA" id="ARBA00022795"/>
    </source>
</evidence>
<organism evidence="6 7">
    <name type="scientific">Clostridium sulfidigenes</name>
    <dbReference type="NCBI Taxonomy" id="318464"/>
    <lineage>
        <taxon>Bacteria</taxon>
        <taxon>Bacillati</taxon>
        <taxon>Bacillota</taxon>
        <taxon>Clostridia</taxon>
        <taxon>Eubacteriales</taxon>
        <taxon>Clostridiaceae</taxon>
        <taxon>Clostridium</taxon>
    </lineage>
</organism>
<dbReference type="PANTHER" id="PTHR39190:SF1">
    <property type="entry name" value="FLAGELLAR ASSEMBLY FACTOR FLIW"/>
    <property type="match status" value="1"/>
</dbReference>
<keyword evidence="3 5" id="KW-0810">Translation regulation</keyword>